<dbReference type="SUPFAM" id="SSF56925">
    <property type="entry name" value="OMPA-like"/>
    <property type="match status" value="1"/>
</dbReference>
<protein>
    <recommendedName>
        <fullName evidence="2">Outer membrane protein beta-barrel domain-containing protein</fullName>
    </recommendedName>
</protein>
<comment type="caution">
    <text evidence="1">The sequence shown here is derived from an EMBL/GenBank/DDBJ whole genome shotgun (WGS) entry which is preliminary data.</text>
</comment>
<evidence type="ECO:0000313" key="1">
    <source>
        <dbReference type="EMBL" id="HGY94657.1"/>
    </source>
</evidence>
<dbReference type="InterPro" id="IPR011250">
    <property type="entry name" value="OMP/PagP_B-barrel"/>
</dbReference>
<evidence type="ECO:0008006" key="2">
    <source>
        <dbReference type="Google" id="ProtNLM"/>
    </source>
</evidence>
<gene>
    <name evidence="1" type="ORF">ENW50_08260</name>
</gene>
<organism evidence="1">
    <name type="scientific">Acidobacterium capsulatum</name>
    <dbReference type="NCBI Taxonomy" id="33075"/>
    <lineage>
        <taxon>Bacteria</taxon>
        <taxon>Pseudomonadati</taxon>
        <taxon>Acidobacteriota</taxon>
        <taxon>Terriglobia</taxon>
        <taxon>Terriglobales</taxon>
        <taxon>Acidobacteriaceae</taxon>
        <taxon>Acidobacterium</taxon>
    </lineage>
</organism>
<dbReference type="EMBL" id="DTKL01000052">
    <property type="protein sequence ID" value="HGY94657.1"/>
    <property type="molecule type" value="Genomic_DNA"/>
</dbReference>
<reference evidence="1" key="1">
    <citation type="journal article" date="2020" name="mSystems">
        <title>Genome- and Community-Level Interaction Insights into Carbon Utilization and Element Cycling Functions of Hydrothermarchaeota in Hydrothermal Sediment.</title>
        <authorList>
            <person name="Zhou Z."/>
            <person name="Liu Y."/>
            <person name="Xu W."/>
            <person name="Pan J."/>
            <person name="Luo Z.H."/>
            <person name="Li M."/>
        </authorList>
    </citation>
    <scope>NUCLEOTIDE SEQUENCE [LARGE SCALE GENOMIC DNA]</scope>
    <source>
        <strain evidence="1">SpSt-855</strain>
    </source>
</reference>
<accession>A0A7V4XT48</accession>
<proteinExistence type="predicted"/>
<name>A0A7V4XT48_9BACT</name>
<sequence length="192" mass="21548">MERKSIALFLSSALLRGLVALSLVSVLVSSGVARAQVAESAVGGNQKISVGFLGSAFQNDYGNRRLAGFSASIDVDLNRHYGIEGEGSWLRWHQRDKVYIDTYLAGPRYQFNYIGRFRPYAKFLIGDGKFNFPYNYGYGNYFVMAPGAGVDLRLSPRIDWRVADFEYQIWPGFTFGTLHNYGVSSGIRVRLF</sequence>
<dbReference type="AlphaFoldDB" id="A0A7V4XT48"/>